<dbReference type="InterPro" id="IPR045242">
    <property type="entry name" value="Syntaxin"/>
</dbReference>
<dbReference type="GO" id="GO:0006886">
    <property type="term" value="P:intracellular protein transport"/>
    <property type="evidence" value="ECO:0007669"/>
    <property type="project" value="InterPro"/>
</dbReference>
<evidence type="ECO:0000313" key="7">
    <source>
        <dbReference type="Proteomes" id="UP001367676"/>
    </source>
</evidence>
<dbReference type="SUPFAM" id="SSF47661">
    <property type="entry name" value="t-snare proteins"/>
    <property type="match status" value="1"/>
</dbReference>
<evidence type="ECO:0000256" key="3">
    <source>
        <dbReference type="ARBA" id="ARBA00022775"/>
    </source>
</evidence>
<dbReference type="EMBL" id="JBBCAQ010000022">
    <property type="protein sequence ID" value="KAK7590290.1"/>
    <property type="molecule type" value="Genomic_DNA"/>
</dbReference>
<evidence type="ECO:0000256" key="2">
    <source>
        <dbReference type="ARBA" id="ARBA00009063"/>
    </source>
</evidence>
<name>A0AAN9THY0_9HEMI</name>
<keyword evidence="7" id="KW-1185">Reference proteome</keyword>
<keyword evidence="3" id="KW-0813">Transport</keyword>
<dbReference type="GO" id="GO:0006836">
    <property type="term" value="P:neurotransmitter transport"/>
    <property type="evidence" value="ECO:0007669"/>
    <property type="project" value="UniProtKB-KW"/>
</dbReference>
<dbReference type="GO" id="GO:0005484">
    <property type="term" value="F:SNAP receptor activity"/>
    <property type="evidence" value="ECO:0007669"/>
    <property type="project" value="InterPro"/>
</dbReference>
<dbReference type="InterPro" id="IPR006012">
    <property type="entry name" value="Syntaxin/epimorphin_CS"/>
</dbReference>
<proteinExistence type="inferred from homology"/>
<evidence type="ECO:0000256" key="1">
    <source>
        <dbReference type="ARBA" id="ARBA00004211"/>
    </source>
</evidence>
<feature type="region of interest" description="Disordered" evidence="4">
    <location>
        <begin position="1"/>
        <end position="23"/>
    </location>
</feature>
<comment type="subcellular location">
    <subcellularLocation>
        <location evidence="1">Membrane</location>
        <topology evidence="1">Single-pass type IV membrane protein</topology>
    </subcellularLocation>
</comment>
<dbReference type="PANTHER" id="PTHR19957:SF38">
    <property type="entry name" value="LD27581P"/>
    <property type="match status" value="1"/>
</dbReference>
<comment type="similarity">
    <text evidence="2">Belongs to the syntaxin family.</text>
</comment>
<dbReference type="SMART" id="SM00397">
    <property type="entry name" value="t_SNARE"/>
    <property type="match status" value="1"/>
</dbReference>
<evidence type="ECO:0000259" key="5">
    <source>
        <dbReference type="PROSITE" id="PS50192"/>
    </source>
</evidence>
<comment type="caution">
    <text evidence="6">The sequence shown here is derived from an EMBL/GenBank/DDBJ whole genome shotgun (WGS) entry which is preliminary data.</text>
</comment>
<dbReference type="GO" id="GO:0012505">
    <property type="term" value="C:endomembrane system"/>
    <property type="evidence" value="ECO:0007669"/>
    <property type="project" value="TreeGrafter"/>
</dbReference>
<protein>
    <recommendedName>
        <fullName evidence="5">t-SNARE coiled-coil homology domain-containing protein</fullName>
    </recommendedName>
</protein>
<keyword evidence="3" id="KW-0532">Neurotransmitter transport</keyword>
<evidence type="ECO:0000313" key="6">
    <source>
        <dbReference type="EMBL" id="KAK7590290.1"/>
    </source>
</evidence>
<feature type="domain" description="T-SNARE coiled-coil homology" evidence="5">
    <location>
        <begin position="169"/>
        <end position="231"/>
    </location>
</feature>
<dbReference type="Gene3D" id="1.20.58.70">
    <property type="match status" value="1"/>
</dbReference>
<dbReference type="InterPro" id="IPR010989">
    <property type="entry name" value="SNARE"/>
</dbReference>
<dbReference type="InterPro" id="IPR006011">
    <property type="entry name" value="Syntaxin_N"/>
</dbReference>
<dbReference type="PROSITE" id="PS50192">
    <property type="entry name" value="T_SNARE"/>
    <property type="match status" value="1"/>
</dbReference>
<dbReference type="GO" id="GO:0000149">
    <property type="term" value="F:SNARE binding"/>
    <property type="evidence" value="ECO:0007669"/>
    <property type="project" value="TreeGrafter"/>
</dbReference>
<feature type="compositionally biased region" description="Basic and acidic residues" evidence="4">
    <location>
        <begin position="1"/>
        <end position="13"/>
    </location>
</feature>
<dbReference type="AlphaFoldDB" id="A0AAN9THY0"/>
<dbReference type="GO" id="GO:0031201">
    <property type="term" value="C:SNARE complex"/>
    <property type="evidence" value="ECO:0007669"/>
    <property type="project" value="TreeGrafter"/>
</dbReference>
<evidence type="ECO:0000256" key="4">
    <source>
        <dbReference type="SAM" id="MobiDB-lite"/>
    </source>
</evidence>
<dbReference type="PROSITE" id="PS00914">
    <property type="entry name" value="SYNTAXIN"/>
    <property type="match status" value="1"/>
</dbReference>
<sequence>MDHQKLIQDDRDSYGSTDSMEEPPILNIEDLSKNIEKIQMNCRFLDKASNTIGTTTKDTKELRRKILCTLSECKTLIDETNVQIQPLVLANYKRDTSLKLQVQRLKDNFLEAGSAFNKLQQVLVIKLKRNLPTEPYPITHTEHRSVDYLYDDDEQVTSQQSYQTTLQDQEEIIEREDRIHQIECSITDVNEMMHDLANLTHCQGNAVDSIENAVQTAYDDMERGRRELEKAAERVVSFF</sequence>
<dbReference type="Proteomes" id="UP001367676">
    <property type="component" value="Unassembled WGS sequence"/>
</dbReference>
<dbReference type="PANTHER" id="PTHR19957">
    <property type="entry name" value="SYNTAXIN"/>
    <property type="match status" value="1"/>
</dbReference>
<dbReference type="GO" id="GO:0048278">
    <property type="term" value="P:vesicle docking"/>
    <property type="evidence" value="ECO:0007669"/>
    <property type="project" value="TreeGrafter"/>
</dbReference>
<dbReference type="GO" id="GO:0006906">
    <property type="term" value="P:vesicle fusion"/>
    <property type="evidence" value="ECO:0007669"/>
    <property type="project" value="TreeGrafter"/>
</dbReference>
<gene>
    <name evidence="6" type="ORF">V9T40_001903</name>
</gene>
<organism evidence="6 7">
    <name type="scientific">Parthenolecanium corni</name>
    <dbReference type="NCBI Taxonomy" id="536013"/>
    <lineage>
        <taxon>Eukaryota</taxon>
        <taxon>Metazoa</taxon>
        <taxon>Ecdysozoa</taxon>
        <taxon>Arthropoda</taxon>
        <taxon>Hexapoda</taxon>
        <taxon>Insecta</taxon>
        <taxon>Pterygota</taxon>
        <taxon>Neoptera</taxon>
        <taxon>Paraneoptera</taxon>
        <taxon>Hemiptera</taxon>
        <taxon>Sternorrhyncha</taxon>
        <taxon>Coccoidea</taxon>
        <taxon>Coccidae</taxon>
        <taxon>Parthenolecanium</taxon>
    </lineage>
</organism>
<dbReference type="InterPro" id="IPR000727">
    <property type="entry name" value="T_SNARE_dom"/>
</dbReference>
<dbReference type="Gene3D" id="1.20.5.110">
    <property type="match status" value="1"/>
</dbReference>
<accession>A0AAN9THY0</accession>
<dbReference type="Pfam" id="PF14523">
    <property type="entry name" value="Syntaxin_2"/>
    <property type="match status" value="1"/>
</dbReference>
<reference evidence="6 7" key="1">
    <citation type="submission" date="2024-03" db="EMBL/GenBank/DDBJ databases">
        <title>Adaptation during the transition from Ophiocordyceps entomopathogen to insect associate is accompanied by gene loss and intensified selection.</title>
        <authorList>
            <person name="Ward C.M."/>
            <person name="Onetto C.A."/>
            <person name="Borneman A.R."/>
        </authorList>
    </citation>
    <scope>NUCLEOTIDE SEQUENCE [LARGE SCALE GENOMIC DNA]</scope>
    <source>
        <strain evidence="6">AWRI1</strain>
        <tissue evidence="6">Single Adult Female</tissue>
    </source>
</reference>